<evidence type="ECO:0000313" key="3">
    <source>
        <dbReference type="EMBL" id="VFV32666.1"/>
    </source>
</evidence>
<feature type="region of interest" description="Disordered" evidence="1">
    <location>
        <begin position="352"/>
        <end position="383"/>
    </location>
</feature>
<evidence type="ECO:0000259" key="2">
    <source>
        <dbReference type="Pfam" id="PF15783"/>
    </source>
</evidence>
<dbReference type="Proteomes" id="UP000386466">
    <property type="component" value="Unassembled WGS sequence"/>
</dbReference>
<reference evidence="3 4" key="1">
    <citation type="submission" date="2019-01" db="EMBL/GenBank/DDBJ databases">
        <authorList>
            <person name="Alioto T."/>
            <person name="Alioto T."/>
        </authorList>
    </citation>
    <scope>NUCLEOTIDE SEQUENCE [LARGE SCALE GENOMIC DNA]</scope>
</reference>
<feature type="region of interest" description="Disordered" evidence="1">
    <location>
        <begin position="403"/>
        <end position="459"/>
    </location>
</feature>
<feature type="domain" description="Fibrous sheath-interacting protein 2 C-terminal" evidence="2">
    <location>
        <begin position="89"/>
        <end position="325"/>
    </location>
</feature>
<feature type="region of interest" description="Disordered" evidence="1">
    <location>
        <begin position="276"/>
        <end position="335"/>
    </location>
</feature>
<dbReference type="Pfam" id="PF15783">
    <property type="entry name" value="FSIP2"/>
    <property type="match status" value="1"/>
</dbReference>
<feature type="compositionally biased region" description="Low complexity" evidence="1">
    <location>
        <begin position="309"/>
        <end position="318"/>
    </location>
</feature>
<feature type="compositionally biased region" description="Low complexity" evidence="1">
    <location>
        <begin position="276"/>
        <end position="288"/>
    </location>
</feature>
<dbReference type="InterPro" id="IPR031554">
    <property type="entry name" value="FSIP2_C"/>
</dbReference>
<feature type="compositionally biased region" description="Basic and acidic residues" evidence="1">
    <location>
        <begin position="413"/>
        <end position="428"/>
    </location>
</feature>
<dbReference type="EMBL" id="CAAGRJ010017211">
    <property type="protein sequence ID" value="VFV32666.1"/>
    <property type="molecule type" value="Genomic_DNA"/>
</dbReference>
<evidence type="ECO:0000256" key="1">
    <source>
        <dbReference type="SAM" id="MobiDB-lite"/>
    </source>
</evidence>
<feature type="compositionally biased region" description="Basic and acidic residues" evidence="1">
    <location>
        <begin position="319"/>
        <end position="333"/>
    </location>
</feature>
<dbReference type="AlphaFoldDB" id="A0A485NLV2"/>
<keyword evidence="4" id="KW-1185">Reference proteome</keyword>
<name>A0A485NLV2_LYNPA</name>
<feature type="compositionally biased region" description="Low complexity" evidence="1">
    <location>
        <begin position="440"/>
        <end position="452"/>
    </location>
</feature>
<organism evidence="3 4">
    <name type="scientific">Lynx pardinus</name>
    <name type="common">Iberian lynx</name>
    <name type="synonym">Felis pardina</name>
    <dbReference type="NCBI Taxonomy" id="191816"/>
    <lineage>
        <taxon>Eukaryota</taxon>
        <taxon>Metazoa</taxon>
        <taxon>Chordata</taxon>
        <taxon>Craniata</taxon>
        <taxon>Vertebrata</taxon>
        <taxon>Euteleostomi</taxon>
        <taxon>Mammalia</taxon>
        <taxon>Eutheria</taxon>
        <taxon>Laurasiatheria</taxon>
        <taxon>Carnivora</taxon>
        <taxon>Feliformia</taxon>
        <taxon>Felidae</taxon>
        <taxon>Felinae</taxon>
        <taxon>Lynx</taxon>
    </lineage>
</organism>
<gene>
    <name evidence="3" type="ORF">LYPA_23C000039</name>
</gene>
<dbReference type="GO" id="GO:0005739">
    <property type="term" value="C:mitochondrion"/>
    <property type="evidence" value="ECO:0007669"/>
    <property type="project" value="TreeGrafter"/>
</dbReference>
<dbReference type="InterPro" id="IPR038891">
    <property type="entry name" value="FSIP2"/>
</dbReference>
<dbReference type="PANTHER" id="PTHR21856:SF7">
    <property type="entry name" value="FIBROUS SHEATH-INTERACTING PROTEIN 2"/>
    <property type="match status" value="1"/>
</dbReference>
<evidence type="ECO:0000313" key="4">
    <source>
        <dbReference type="Proteomes" id="UP000386466"/>
    </source>
</evidence>
<dbReference type="PANTHER" id="PTHR21856">
    <property type="entry name" value="FIBROUS SHEATH-INTERACTING PROTEIN 2"/>
    <property type="match status" value="1"/>
</dbReference>
<accession>A0A485NLV2</accession>
<proteinExistence type="predicted"/>
<protein>
    <recommendedName>
        <fullName evidence="2">Fibrous sheath-interacting protein 2 C-terminal domain-containing protein</fullName>
    </recommendedName>
</protein>
<sequence>MVDSIYNHVLQQSGTHEELYYDMKGTNNVFSKQVASLIISKVSSCPLETISPQDSQADLLGDLDVGRIVEKVHDHGVKRGPELEQKELDIVAEHLGVISIKTQPLERLQMECLTRTGHSIEALRMAISGRSHSVDTPDAGKGKKERRVSLDEGGRLNIKPLETASRNSFQNLIKPDITKVELLKDVHSKKDLIIRLVTHDTDPRVSENKIEESLTSDEDEVVLQEVMKELPEAPFEDQVKEDMKPITSTVAFAKPLMSKRNLKKFLSLRKYCHPKSTATTTNTEASPTQRTESEETQQRTVSKLDVTKSKSSTGTDSSFSERKTQLSREEMKSSTEPVHYFLHRIMSSSSYNEEDLPSFSSGGDRPSDPSAIVSEESLERPDLERASTIKFITLYQRESGLGSLYSSSDGISDADKPSTSKQRSEMLKKASSVLSKVFSRSKANVSRSSSTSPPHQDRS</sequence>